<dbReference type="Pfam" id="PF05065">
    <property type="entry name" value="Phage_capsid"/>
    <property type="match status" value="1"/>
</dbReference>
<evidence type="ECO:0000256" key="1">
    <source>
        <dbReference type="ARBA" id="ARBA00004328"/>
    </source>
</evidence>
<dbReference type="RefSeq" id="WP_306254559.1">
    <property type="nucleotide sequence ID" value="NZ_JAUFSA010000001.1"/>
</dbReference>
<gene>
    <name evidence="3" type="ORF">QXL92_02600</name>
</gene>
<dbReference type="NCBIfam" id="TIGR01554">
    <property type="entry name" value="major_cap_HK97"/>
    <property type="match status" value="1"/>
</dbReference>
<proteinExistence type="predicted"/>
<organism evidence="3 4">
    <name type="scientific">Mycobacterium paragordonae</name>
    <dbReference type="NCBI Taxonomy" id="1389713"/>
    <lineage>
        <taxon>Bacteria</taxon>
        <taxon>Bacillati</taxon>
        <taxon>Actinomycetota</taxon>
        <taxon>Actinomycetes</taxon>
        <taxon>Mycobacteriales</taxon>
        <taxon>Mycobacteriaceae</taxon>
        <taxon>Mycobacterium</taxon>
    </lineage>
</organism>
<comment type="caution">
    <text evidence="3">The sequence shown here is derived from an EMBL/GenBank/DDBJ whole genome shotgun (WGS) entry which is preliminary data.</text>
</comment>
<evidence type="ECO:0000259" key="2">
    <source>
        <dbReference type="Pfam" id="PF05065"/>
    </source>
</evidence>
<dbReference type="Gene3D" id="3.30.2320.10">
    <property type="entry name" value="hypothetical protein PF0899 domain"/>
    <property type="match status" value="1"/>
</dbReference>
<feature type="domain" description="Phage capsid-like C-terminal" evidence="2">
    <location>
        <begin position="24"/>
        <end position="302"/>
    </location>
</feature>
<name>A0AAJ1S0N8_9MYCO</name>
<reference evidence="3" key="1">
    <citation type="submission" date="2023-06" db="EMBL/GenBank/DDBJ databases">
        <title>Identification of two novel mycobacterium reveal diversities and complexities of Mycobacterium gordonae clade.</title>
        <authorList>
            <person name="Matsumoto Y."/>
            <person name="Nakamura S."/>
            <person name="Motooka D."/>
            <person name="Fukushima K."/>
        </authorList>
    </citation>
    <scope>NUCLEOTIDE SEQUENCE</scope>
    <source>
        <strain evidence="3">TY812</strain>
    </source>
</reference>
<dbReference type="InterPro" id="IPR054612">
    <property type="entry name" value="Phage_capsid-like_C"/>
</dbReference>
<protein>
    <submittedName>
        <fullName evidence="3">Phage major capsid protein</fullName>
    </submittedName>
</protein>
<comment type="subcellular location">
    <subcellularLocation>
        <location evidence="1">Virion</location>
    </subcellularLocation>
</comment>
<dbReference type="EMBL" id="JAUFSA010000001">
    <property type="protein sequence ID" value="MDP7733647.1"/>
    <property type="molecule type" value="Genomic_DNA"/>
</dbReference>
<accession>A0AAJ1S0N8</accession>
<dbReference type="Proteomes" id="UP001229081">
    <property type="component" value="Unassembled WGS sequence"/>
</dbReference>
<dbReference type="Gene3D" id="3.30.2400.10">
    <property type="entry name" value="Major capsid protein gp5"/>
    <property type="match status" value="1"/>
</dbReference>
<sequence length="393" mass="41625">MAFSSNDSKLAQTSDTMFSGYLDPHQAKDYFAEAEKTSIIQQVATKIPMGASGEKIPHWTGDVQASWVGEAEMKPITKGNLTSQVVKPHKIATIFTASAEVVRANPANYLSTMRTKVATAIAMAFDAAALHGTNTPFDQYLDQTTKVRGLKPNAYDTLGINGLGDLVNDGKRWSATLLDDVVEPILNAAKDDAGRPLFIESTYEGVTNPFRQGRILGRPTILSDHVKKTGSHVVGYQGDFSQIVWGQVGGLSYKVSNEATINYGTAESPNLISLFQHNLVAVLVEAEFGLLINDVDAFVKLTDQVDINSYTVTLASADSGDTWTLKVNGVETGTIAYNAAASAVKTAIVAVDDSILAADVTVTGSAGAGYTVTLPGTLAHGTDTGLTSTVTLV</sequence>
<evidence type="ECO:0000313" key="3">
    <source>
        <dbReference type="EMBL" id="MDP7733647.1"/>
    </source>
</evidence>
<dbReference type="InterPro" id="IPR024455">
    <property type="entry name" value="Phage_capsid"/>
</dbReference>
<dbReference type="SUPFAM" id="SSF56563">
    <property type="entry name" value="Major capsid protein gp5"/>
    <property type="match status" value="1"/>
</dbReference>
<dbReference type="AlphaFoldDB" id="A0AAJ1S0N8"/>
<evidence type="ECO:0000313" key="4">
    <source>
        <dbReference type="Proteomes" id="UP001229081"/>
    </source>
</evidence>